<protein>
    <submittedName>
        <fullName evidence="1">Uncharacterized protein</fullName>
    </submittedName>
</protein>
<dbReference type="InterPro" id="IPR014729">
    <property type="entry name" value="Rossmann-like_a/b/a_fold"/>
</dbReference>
<sequence length="165" mass="17673">MATTIILTEDALTDADVQHIQGLQVDPPERYRVLVPEDTDANVVAAIIDHLWTGELREAGEDLVGREPTEEQAKATATERLERSLELLRAAGAVADGHVTQEDPLPALTAAVAAEGGPEGVQGVVVVTYPHVVADTLRRDWASRAREELRAPVLHLYAGTSAIGD</sequence>
<proteinExistence type="predicted"/>
<name>A0ABQ2B9Z9_9MICO</name>
<reference evidence="2" key="1">
    <citation type="journal article" date="2019" name="Int. J. Syst. Evol. Microbiol.">
        <title>The Global Catalogue of Microorganisms (GCM) 10K type strain sequencing project: providing services to taxonomists for standard genome sequencing and annotation.</title>
        <authorList>
            <consortium name="The Broad Institute Genomics Platform"/>
            <consortium name="The Broad Institute Genome Sequencing Center for Infectious Disease"/>
            <person name="Wu L."/>
            <person name="Ma J."/>
        </authorList>
    </citation>
    <scope>NUCLEOTIDE SEQUENCE [LARGE SCALE GENOMIC DNA]</scope>
    <source>
        <strain evidence="2">CCM 8653</strain>
    </source>
</reference>
<dbReference type="RefSeq" id="WP_188525061.1">
    <property type="nucleotide sequence ID" value="NZ_BMDG01000014.1"/>
</dbReference>
<dbReference type="SUPFAM" id="SSF52402">
    <property type="entry name" value="Adenine nucleotide alpha hydrolases-like"/>
    <property type="match status" value="1"/>
</dbReference>
<evidence type="ECO:0000313" key="2">
    <source>
        <dbReference type="Proteomes" id="UP000632535"/>
    </source>
</evidence>
<accession>A0ABQ2B9Z9</accession>
<organism evidence="1 2">
    <name type="scientific">Isoptericola cucumis</name>
    <dbReference type="NCBI Taxonomy" id="1776856"/>
    <lineage>
        <taxon>Bacteria</taxon>
        <taxon>Bacillati</taxon>
        <taxon>Actinomycetota</taxon>
        <taxon>Actinomycetes</taxon>
        <taxon>Micrococcales</taxon>
        <taxon>Promicromonosporaceae</taxon>
        <taxon>Isoptericola</taxon>
    </lineage>
</organism>
<comment type="caution">
    <text evidence="1">The sequence shown here is derived from an EMBL/GenBank/DDBJ whole genome shotgun (WGS) entry which is preliminary data.</text>
</comment>
<dbReference type="Proteomes" id="UP000632535">
    <property type="component" value="Unassembled WGS sequence"/>
</dbReference>
<dbReference type="Gene3D" id="3.40.50.620">
    <property type="entry name" value="HUPs"/>
    <property type="match status" value="1"/>
</dbReference>
<keyword evidence="2" id="KW-1185">Reference proteome</keyword>
<evidence type="ECO:0000313" key="1">
    <source>
        <dbReference type="EMBL" id="GGI11289.1"/>
    </source>
</evidence>
<gene>
    <name evidence="1" type="ORF">GCM10007368_35460</name>
</gene>
<dbReference type="EMBL" id="BMDG01000014">
    <property type="protein sequence ID" value="GGI11289.1"/>
    <property type="molecule type" value="Genomic_DNA"/>
</dbReference>